<proteinExistence type="inferred from homology"/>
<protein>
    <recommendedName>
        <fullName evidence="10">tRNA dimethylallyltransferase</fullName>
        <ecNumber evidence="10">2.5.1.75</ecNumber>
    </recommendedName>
    <alternativeName>
        <fullName evidence="10">Dimethylallyl diphosphate:tRNA dimethylallyltransferase</fullName>
        <shortName evidence="10">DMAPP:tRNA dimethylallyltransferase</shortName>
        <shortName evidence="10">DMATase</shortName>
    </alternativeName>
    <alternativeName>
        <fullName evidence="10">Isopentenyl-diphosphate:tRNA isopentenyltransferase</fullName>
        <shortName evidence="10">IPP transferase</shortName>
        <shortName evidence="10">IPPT</shortName>
        <shortName evidence="10">IPTase</shortName>
    </alternativeName>
</protein>
<evidence type="ECO:0000256" key="4">
    <source>
        <dbReference type="ARBA" id="ARBA00022679"/>
    </source>
</evidence>
<dbReference type="PANTHER" id="PTHR11088:SF60">
    <property type="entry name" value="TRNA DIMETHYLALLYLTRANSFERASE"/>
    <property type="match status" value="1"/>
</dbReference>
<dbReference type="RefSeq" id="WP_303680614.1">
    <property type="nucleotide sequence ID" value="NZ_LVWG01000003.1"/>
</dbReference>
<name>A0A165MHP7_PELLU</name>
<dbReference type="Proteomes" id="UP000076481">
    <property type="component" value="Unassembled WGS sequence"/>
</dbReference>
<dbReference type="InterPro" id="IPR018022">
    <property type="entry name" value="IPT"/>
</dbReference>
<feature type="region of interest" description="Interaction with substrate tRNA" evidence="10">
    <location>
        <begin position="33"/>
        <end position="36"/>
    </location>
</feature>
<organism evidence="14 15">
    <name type="scientific">Pelodictyon luteolum</name>
    <dbReference type="NCBI Taxonomy" id="1100"/>
    <lineage>
        <taxon>Bacteria</taxon>
        <taxon>Pseudomonadati</taxon>
        <taxon>Chlorobiota</taxon>
        <taxon>Chlorobiia</taxon>
        <taxon>Chlorobiales</taxon>
        <taxon>Chlorobiaceae</taxon>
        <taxon>Chlorobium/Pelodictyon group</taxon>
        <taxon>Pelodictyon</taxon>
    </lineage>
</organism>
<dbReference type="EMBL" id="LVWG01000003">
    <property type="protein sequence ID" value="KZK75257.1"/>
    <property type="molecule type" value="Genomic_DNA"/>
</dbReference>
<dbReference type="GO" id="GO:0006400">
    <property type="term" value="P:tRNA modification"/>
    <property type="evidence" value="ECO:0007669"/>
    <property type="project" value="TreeGrafter"/>
</dbReference>
<evidence type="ECO:0000256" key="6">
    <source>
        <dbReference type="ARBA" id="ARBA00022741"/>
    </source>
</evidence>
<dbReference type="GO" id="GO:0005524">
    <property type="term" value="F:ATP binding"/>
    <property type="evidence" value="ECO:0007669"/>
    <property type="project" value="UniProtKB-UniRule"/>
</dbReference>
<feature type="binding site" evidence="10">
    <location>
        <begin position="8"/>
        <end position="15"/>
    </location>
    <ligand>
        <name>ATP</name>
        <dbReference type="ChEBI" id="CHEBI:30616"/>
    </ligand>
</feature>
<keyword evidence="7 10" id="KW-0067">ATP-binding</keyword>
<evidence type="ECO:0000256" key="8">
    <source>
        <dbReference type="ARBA" id="ARBA00022842"/>
    </source>
</evidence>
<comment type="catalytic activity">
    <reaction evidence="9 10 11">
        <text>adenosine(37) in tRNA + dimethylallyl diphosphate = N(6)-dimethylallyladenosine(37) in tRNA + diphosphate</text>
        <dbReference type="Rhea" id="RHEA:26482"/>
        <dbReference type="Rhea" id="RHEA-COMP:10162"/>
        <dbReference type="Rhea" id="RHEA-COMP:10375"/>
        <dbReference type="ChEBI" id="CHEBI:33019"/>
        <dbReference type="ChEBI" id="CHEBI:57623"/>
        <dbReference type="ChEBI" id="CHEBI:74411"/>
        <dbReference type="ChEBI" id="CHEBI:74415"/>
        <dbReference type="EC" id="2.5.1.75"/>
    </reaction>
</comment>
<comment type="cofactor">
    <cofactor evidence="1 10">
        <name>Mg(2+)</name>
        <dbReference type="ChEBI" id="CHEBI:18420"/>
    </cofactor>
</comment>
<dbReference type="HAMAP" id="MF_00185">
    <property type="entry name" value="IPP_trans"/>
    <property type="match status" value="1"/>
</dbReference>
<comment type="caution">
    <text evidence="10">Lacks conserved residue(s) required for the propagation of feature annotation.</text>
</comment>
<dbReference type="AlphaFoldDB" id="A0A165MHP7"/>
<keyword evidence="8 10" id="KW-0460">Magnesium</keyword>
<evidence type="ECO:0000256" key="5">
    <source>
        <dbReference type="ARBA" id="ARBA00022694"/>
    </source>
</evidence>
<feature type="binding site" evidence="10">
    <location>
        <begin position="10"/>
        <end position="15"/>
    </location>
    <ligand>
        <name>substrate</name>
    </ligand>
</feature>
<evidence type="ECO:0000256" key="9">
    <source>
        <dbReference type="ARBA" id="ARBA00049563"/>
    </source>
</evidence>
<comment type="function">
    <text evidence="2 10 12">Catalyzes the transfer of a dimethylallyl group onto the adenine at position 37 in tRNAs that read codons beginning with uridine, leading to the formation of N6-(dimethylallyl)adenosine (i(6)A).</text>
</comment>
<keyword evidence="4 10" id="KW-0808">Transferase</keyword>
<sequence>MTVPVITGPTASGKSALAHRLALETGAEILSADSRQVYRELTIGSAKPSREMLQEVAYHFINERAITEPFSAGAFALEATARIREIKRRGKRVIVAGGSALYLEGLISPFAELPPQNAEIRRKLSEQLADLGGELLYERLKQLDPEQAETLDPTKTHRLLRSLEIIEISGRTVTELQAKKSGEPSPPSSLHFKTFAIDIPREELYRQINRRTESMMEEGLLIEAEQLWKRYRIEIENKSLPALLTVGYQELFDHFRGLTTLDEAITLIQQHTRNYAKRQLTFMRNRMQCIWLRTPVTTETLKKCMEA</sequence>
<dbReference type="GO" id="GO:0052381">
    <property type="term" value="F:tRNA dimethylallyltransferase activity"/>
    <property type="evidence" value="ECO:0007669"/>
    <property type="project" value="UniProtKB-UniRule"/>
</dbReference>
<dbReference type="NCBIfam" id="TIGR00174">
    <property type="entry name" value="miaA"/>
    <property type="match status" value="1"/>
</dbReference>
<feature type="site" description="Interaction with substrate tRNA" evidence="10">
    <location>
        <position position="121"/>
    </location>
</feature>
<evidence type="ECO:0000256" key="12">
    <source>
        <dbReference type="RuleBase" id="RU003784"/>
    </source>
</evidence>
<evidence type="ECO:0000256" key="2">
    <source>
        <dbReference type="ARBA" id="ARBA00003213"/>
    </source>
</evidence>
<comment type="caution">
    <text evidence="14">The sequence shown here is derived from an EMBL/GenBank/DDBJ whole genome shotgun (WGS) entry which is preliminary data.</text>
</comment>
<evidence type="ECO:0000313" key="15">
    <source>
        <dbReference type="Proteomes" id="UP000076481"/>
    </source>
</evidence>
<dbReference type="InterPro" id="IPR039657">
    <property type="entry name" value="Dimethylallyltransferase"/>
</dbReference>
<evidence type="ECO:0000256" key="1">
    <source>
        <dbReference type="ARBA" id="ARBA00001946"/>
    </source>
</evidence>
<gene>
    <name evidence="10" type="primary">miaA</name>
    <name evidence="14" type="ORF">A3K90_05635</name>
</gene>
<dbReference type="SUPFAM" id="SSF52540">
    <property type="entry name" value="P-loop containing nucleoside triphosphate hydrolases"/>
    <property type="match status" value="1"/>
</dbReference>
<dbReference type="PANTHER" id="PTHR11088">
    <property type="entry name" value="TRNA DIMETHYLALLYLTRANSFERASE"/>
    <property type="match status" value="1"/>
</dbReference>
<dbReference type="Gene3D" id="1.10.20.140">
    <property type="match status" value="1"/>
</dbReference>
<dbReference type="InterPro" id="IPR027417">
    <property type="entry name" value="P-loop_NTPase"/>
</dbReference>
<dbReference type="Pfam" id="PF01715">
    <property type="entry name" value="IPPT"/>
    <property type="match status" value="1"/>
</dbReference>
<evidence type="ECO:0000256" key="13">
    <source>
        <dbReference type="RuleBase" id="RU003785"/>
    </source>
</evidence>
<reference evidence="14 15" key="1">
    <citation type="submission" date="2016-03" db="EMBL/GenBank/DDBJ databases">
        <title>Speciation and ecological success in dimly lit waters: horizontal gene transfer in a green sulfur bacteria bloom unveiled by metagenomic assembly.</title>
        <authorList>
            <person name="Llorens-Mares T."/>
            <person name="Liu Z."/>
            <person name="Allen L.Z."/>
            <person name="Rusch D.B."/>
            <person name="Craig M.T."/>
            <person name="Dupont C.L."/>
            <person name="Bryant D.A."/>
            <person name="Casamayor E.O."/>
        </authorList>
    </citation>
    <scope>NUCLEOTIDE SEQUENCE [LARGE SCALE GENOMIC DNA]</scope>
    <source>
        <strain evidence="14">CIII</strain>
    </source>
</reference>
<dbReference type="Gene3D" id="3.40.50.300">
    <property type="entry name" value="P-loop containing nucleotide triphosphate hydrolases"/>
    <property type="match status" value="1"/>
</dbReference>
<evidence type="ECO:0000256" key="10">
    <source>
        <dbReference type="HAMAP-Rule" id="MF_00185"/>
    </source>
</evidence>
<evidence type="ECO:0000256" key="7">
    <source>
        <dbReference type="ARBA" id="ARBA00022840"/>
    </source>
</evidence>
<comment type="subunit">
    <text evidence="10">Monomer.</text>
</comment>
<evidence type="ECO:0000256" key="11">
    <source>
        <dbReference type="RuleBase" id="RU003783"/>
    </source>
</evidence>
<evidence type="ECO:0000256" key="3">
    <source>
        <dbReference type="ARBA" id="ARBA00005842"/>
    </source>
</evidence>
<keyword evidence="5 10" id="KW-0819">tRNA processing</keyword>
<keyword evidence="6 10" id="KW-0547">Nucleotide-binding</keyword>
<accession>A0A165MHP7</accession>
<evidence type="ECO:0000313" key="14">
    <source>
        <dbReference type="EMBL" id="KZK75257.1"/>
    </source>
</evidence>
<feature type="site" description="Interaction with substrate tRNA" evidence="10">
    <location>
        <position position="99"/>
    </location>
</feature>
<comment type="similarity">
    <text evidence="3 10 13">Belongs to the IPP transferase family.</text>
</comment>
<dbReference type="EC" id="2.5.1.75" evidence="10"/>